<name>R3W3W2_9ENTE</name>
<keyword evidence="1" id="KW-1133">Transmembrane helix</keyword>
<evidence type="ECO:0000256" key="1">
    <source>
        <dbReference type="SAM" id="Phobius"/>
    </source>
</evidence>
<dbReference type="eggNOG" id="ENOG5033DQZ">
    <property type="taxonomic scope" value="Bacteria"/>
</dbReference>
<gene>
    <name evidence="2" type="ORF">UC3_02531</name>
</gene>
<feature type="transmembrane region" description="Helical" evidence="1">
    <location>
        <begin position="6"/>
        <end position="36"/>
    </location>
</feature>
<evidence type="ECO:0000313" key="3">
    <source>
        <dbReference type="Proteomes" id="UP000013785"/>
    </source>
</evidence>
<dbReference type="Pfam" id="PF11772">
    <property type="entry name" value="EpuA"/>
    <property type="match status" value="1"/>
</dbReference>
<dbReference type="HOGENOM" id="CLU_151134_2_2_9"/>
<dbReference type="PATRIC" id="fig|1158610.3.peg.2512"/>
<comment type="caution">
    <text evidence="2">The sequence shown here is derived from an EMBL/GenBank/DDBJ whole genome shotgun (WGS) entry which is preliminary data.</text>
</comment>
<dbReference type="RefSeq" id="WP_010769171.1">
    <property type="nucleotide sequence ID" value="NZ_ASWE01000001.1"/>
</dbReference>
<reference evidence="2 3" key="1">
    <citation type="submission" date="2013-02" db="EMBL/GenBank/DDBJ databases">
        <title>The Genome Sequence of Enterococcus phoeniculicola BAA-412.</title>
        <authorList>
            <consortium name="The Broad Institute Genome Sequencing Platform"/>
            <consortium name="The Broad Institute Genome Sequencing Center for Infectious Disease"/>
            <person name="Earl A.M."/>
            <person name="Gilmore M.S."/>
            <person name="Lebreton F."/>
            <person name="Walker B."/>
            <person name="Young S.K."/>
            <person name="Zeng Q."/>
            <person name="Gargeya S."/>
            <person name="Fitzgerald M."/>
            <person name="Haas B."/>
            <person name="Abouelleil A."/>
            <person name="Alvarado L."/>
            <person name="Arachchi H.M."/>
            <person name="Berlin A.M."/>
            <person name="Chapman S.B."/>
            <person name="Dewar J."/>
            <person name="Goldberg J."/>
            <person name="Griggs A."/>
            <person name="Gujja S."/>
            <person name="Hansen M."/>
            <person name="Howarth C."/>
            <person name="Imamovic A."/>
            <person name="Larimer J."/>
            <person name="McCowan C."/>
            <person name="Murphy C."/>
            <person name="Neiman D."/>
            <person name="Pearson M."/>
            <person name="Priest M."/>
            <person name="Roberts A."/>
            <person name="Saif S."/>
            <person name="Shea T."/>
            <person name="Sisk P."/>
            <person name="Sykes S."/>
            <person name="Wortman J."/>
            <person name="Nusbaum C."/>
            <person name="Birren B."/>
        </authorList>
    </citation>
    <scope>NUCLEOTIDE SEQUENCE [LARGE SCALE GENOMIC DNA]</scope>
    <source>
        <strain evidence="2 3">ATCC BAA-412</strain>
    </source>
</reference>
<keyword evidence="3" id="KW-1185">Reference proteome</keyword>
<keyword evidence="1" id="KW-0812">Transmembrane</keyword>
<keyword evidence="1" id="KW-0472">Membrane</keyword>
<dbReference type="InterPro" id="IPR024596">
    <property type="entry name" value="RNApol_su_b/EpuA"/>
</dbReference>
<evidence type="ECO:0000313" key="2">
    <source>
        <dbReference type="EMBL" id="EOL42181.1"/>
    </source>
</evidence>
<organism evidence="2 3">
    <name type="scientific">Enterococcus phoeniculicola ATCC BAA-412</name>
    <dbReference type="NCBI Taxonomy" id="1158610"/>
    <lineage>
        <taxon>Bacteria</taxon>
        <taxon>Bacillati</taxon>
        <taxon>Bacillota</taxon>
        <taxon>Bacilli</taxon>
        <taxon>Lactobacillales</taxon>
        <taxon>Enterococcaceae</taxon>
        <taxon>Enterococcus</taxon>
    </lineage>
</organism>
<dbReference type="EMBL" id="AJAT01000017">
    <property type="protein sequence ID" value="EOL42181.1"/>
    <property type="molecule type" value="Genomic_DNA"/>
</dbReference>
<protein>
    <recommendedName>
        <fullName evidence="4">DNA-directed RNA polymerase subunit beta</fullName>
    </recommendedName>
</protein>
<sequence length="58" mass="6592">MSATRYILITLLKIVVVILLVMLLFIIGMMIGYGVIGGGKPFSVFSHDLWNHIYTFFK</sequence>
<proteinExistence type="predicted"/>
<dbReference type="Proteomes" id="UP000013785">
    <property type="component" value="Unassembled WGS sequence"/>
</dbReference>
<evidence type="ECO:0008006" key="4">
    <source>
        <dbReference type="Google" id="ProtNLM"/>
    </source>
</evidence>
<dbReference type="AlphaFoldDB" id="R3W3W2"/>
<accession>R3W3W2</accession>